<evidence type="ECO:0000313" key="1">
    <source>
        <dbReference type="EMBL" id="KAJ7697729.1"/>
    </source>
</evidence>
<sequence>VRSDNSGVVAVTNKGRSKSRETNKILKHIYSLQAQNRVRIRSEYVPSRENISDALSRGDIPAFL</sequence>
<protein>
    <submittedName>
        <fullName evidence="1">Uncharacterized protein</fullName>
    </submittedName>
</protein>
<feature type="non-terminal residue" evidence="1">
    <location>
        <position position="1"/>
    </location>
</feature>
<reference evidence="1" key="1">
    <citation type="submission" date="2023-03" db="EMBL/GenBank/DDBJ databases">
        <title>Massive genome expansion in bonnet fungi (Mycena s.s.) driven by repeated elements and novel gene families across ecological guilds.</title>
        <authorList>
            <consortium name="Lawrence Berkeley National Laboratory"/>
            <person name="Harder C.B."/>
            <person name="Miyauchi S."/>
            <person name="Viragh M."/>
            <person name="Kuo A."/>
            <person name="Thoen E."/>
            <person name="Andreopoulos B."/>
            <person name="Lu D."/>
            <person name="Skrede I."/>
            <person name="Drula E."/>
            <person name="Henrissat B."/>
            <person name="Morin E."/>
            <person name="Kohler A."/>
            <person name="Barry K."/>
            <person name="LaButti K."/>
            <person name="Morin E."/>
            <person name="Salamov A."/>
            <person name="Lipzen A."/>
            <person name="Mereny Z."/>
            <person name="Hegedus B."/>
            <person name="Baldrian P."/>
            <person name="Stursova M."/>
            <person name="Weitz H."/>
            <person name="Taylor A."/>
            <person name="Grigoriev I.V."/>
            <person name="Nagy L.G."/>
            <person name="Martin F."/>
            <person name="Kauserud H."/>
        </authorList>
    </citation>
    <scope>NUCLEOTIDE SEQUENCE</scope>
    <source>
        <strain evidence="1">CBHHK067</strain>
    </source>
</reference>
<gene>
    <name evidence="1" type="ORF">B0H17DRAFT_838717</name>
</gene>
<dbReference type="Proteomes" id="UP001221757">
    <property type="component" value="Unassembled WGS sequence"/>
</dbReference>
<evidence type="ECO:0000313" key="2">
    <source>
        <dbReference type="Proteomes" id="UP001221757"/>
    </source>
</evidence>
<organism evidence="1 2">
    <name type="scientific">Mycena rosella</name>
    <name type="common">Pink bonnet</name>
    <name type="synonym">Agaricus rosellus</name>
    <dbReference type="NCBI Taxonomy" id="1033263"/>
    <lineage>
        <taxon>Eukaryota</taxon>
        <taxon>Fungi</taxon>
        <taxon>Dikarya</taxon>
        <taxon>Basidiomycota</taxon>
        <taxon>Agaricomycotina</taxon>
        <taxon>Agaricomycetes</taxon>
        <taxon>Agaricomycetidae</taxon>
        <taxon>Agaricales</taxon>
        <taxon>Marasmiineae</taxon>
        <taxon>Mycenaceae</taxon>
        <taxon>Mycena</taxon>
    </lineage>
</organism>
<comment type="caution">
    <text evidence="1">The sequence shown here is derived from an EMBL/GenBank/DDBJ whole genome shotgun (WGS) entry which is preliminary data.</text>
</comment>
<name>A0AAD7GNS3_MYCRO</name>
<proteinExistence type="predicted"/>
<dbReference type="EMBL" id="JARKIE010000029">
    <property type="protein sequence ID" value="KAJ7697729.1"/>
    <property type="molecule type" value="Genomic_DNA"/>
</dbReference>
<dbReference type="InterPro" id="IPR052055">
    <property type="entry name" value="Hepadnavirus_pol/RT"/>
</dbReference>
<dbReference type="PANTHER" id="PTHR33050">
    <property type="entry name" value="REVERSE TRANSCRIPTASE DOMAIN-CONTAINING PROTEIN"/>
    <property type="match status" value="1"/>
</dbReference>
<feature type="non-terminal residue" evidence="1">
    <location>
        <position position="64"/>
    </location>
</feature>
<dbReference type="AlphaFoldDB" id="A0AAD7GNS3"/>
<dbReference type="PANTHER" id="PTHR33050:SF7">
    <property type="entry name" value="RIBONUCLEASE H"/>
    <property type="match status" value="1"/>
</dbReference>
<accession>A0AAD7GNS3</accession>
<keyword evidence="2" id="KW-1185">Reference proteome</keyword>